<dbReference type="Pfam" id="PF02801">
    <property type="entry name" value="Ketoacyl-synt_C"/>
    <property type="match status" value="1"/>
</dbReference>
<dbReference type="InterPro" id="IPR016039">
    <property type="entry name" value="Thiolase-like"/>
</dbReference>
<evidence type="ECO:0000259" key="5">
    <source>
        <dbReference type="PROSITE" id="PS52004"/>
    </source>
</evidence>
<evidence type="ECO:0000256" key="1">
    <source>
        <dbReference type="ARBA" id="ARBA00005194"/>
    </source>
</evidence>
<dbReference type="PROSITE" id="PS52004">
    <property type="entry name" value="KS3_2"/>
    <property type="match status" value="1"/>
</dbReference>
<accession>A0AA37T2B5</accession>
<protein>
    <submittedName>
        <fullName evidence="6">3-oxoacyl-[acyl-carrier-protein] synthase 2</fullName>
    </submittedName>
</protein>
<reference evidence="6" key="2">
    <citation type="submission" date="2023-01" db="EMBL/GenBank/DDBJ databases">
        <title>Draft genome sequence of Agaribacter marinus strain NBRC 110023.</title>
        <authorList>
            <person name="Sun Q."/>
            <person name="Mori K."/>
        </authorList>
    </citation>
    <scope>NUCLEOTIDE SEQUENCE</scope>
    <source>
        <strain evidence="6">NBRC 110023</strain>
    </source>
</reference>
<comment type="caution">
    <text evidence="6">The sequence shown here is derived from an EMBL/GenBank/DDBJ whole genome shotgun (WGS) entry which is preliminary data.</text>
</comment>
<dbReference type="CDD" id="cd00834">
    <property type="entry name" value="KAS_I_II"/>
    <property type="match status" value="1"/>
</dbReference>
<dbReference type="GO" id="GO:0004315">
    <property type="term" value="F:3-oxoacyl-[acyl-carrier-protein] synthase activity"/>
    <property type="evidence" value="ECO:0007669"/>
    <property type="project" value="InterPro"/>
</dbReference>
<dbReference type="PANTHER" id="PTHR11712">
    <property type="entry name" value="POLYKETIDE SYNTHASE-RELATED"/>
    <property type="match status" value="1"/>
</dbReference>
<keyword evidence="7" id="KW-1185">Reference proteome</keyword>
<dbReference type="InterPro" id="IPR018201">
    <property type="entry name" value="Ketoacyl_synth_AS"/>
</dbReference>
<proteinExistence type="inferred from homology"/>
<dbReference type="InterPro" id="IPR014031">
    <property type="entry name" value="Ketoacyl_synth_C"/>
</dbReference>
<evidence type="ECO:0000313" key="7">
    <source>
        <dbReference type="Proteomes" id="UP001156601"/>
    </source>
</evidence>
<dbReference type="InterPro" id="IPR020841">
    <property type="entry name" value="PKS_Beta-ketoAc_synthase_dom"/>
</dbReference>
<dbReference type="GO" id="GO:0006633">
    <property type="term" value="P:fatty acid biosynthetic process"/>
    <property type="evidence" value="ECO:0007669"/>
    <property type="project" value="InterPro"/>
</dbReference>
<keyword evidence="3 4" id="KW-0808">Transferase</keyword>
<dbReference type="AlphaFoldDB" id="A0AA37T2B5"/>
<feature type="domain" description="Ketosynthase family 3 (KS3)" evidence="5">
    <location>
        <begin position="4"/>
        <end position="448"/>
    </location>
</feature>
<dbReference type="Proteomes" id="UP001156601">
    <property type="component" value="Unassembled WGS sequence"/>
</dbReference>
<dbReference type="PANTHER" id="PTHR11712:SF336">
    <property type="entry name" value="3-OXOACYL-[ACYL-CARRIER-PROTEIN] SYNTHASE, MITOCHONDRIAL"/>
    <property type="match status" value="1"/>
</dbReference>
<dbReference type="SMART" id="SM00825">
    <property type="entry name" value="PKS_KS"/>
    <property type="match status" value="1"/>
</dbReference>
<evidence type="ECO:0000256" key="4">
    <source>
        <dbReference type="RuleBase" id="RU003694"/>
    </source>
</evidence>
<dbReference type="Gene3D" id="3.40.47.10">
    <property type="match status" value="1"/>
</dbReference>
<reference evidence="6" key="1">
    <citation type="journal article" date="2014" name="Int. J. Syst. Evol. Microbiol.">
        <title>Complete genome sequence of Corynebacterium casei LMG S-19264T (=DSM 44701T), isolated from a smear-ripened cheese.</title>
        <authorList>
            <consortium name="US DOE Joint Genome Institute (JGI-PGF)"/>
            <person name="Walter F."/>
            <person name="Albersmeier A."/>
            <person name="Kalinowski J."/>
            <person name="Ruckert C."/>
        </authorList>
    </citation>
    <scope>NUCLEOTIDE SEQUENCE</scope>
    <source>
        <strain evidence="6">NBRC 110023</strain>
    </source>
</reference>
<dbReference type="SUPFAM" id="SSF53901">
    <property type="entry name" value="Thiolase-like"/>
    <property type="match status" value="1"/>
</dbReference>
<dbReference type="PROSITE" id="PS00606">
    <property type="entry name" value="KS3_1"/>
    <property type="match status" value="1"/>
</dbReference>
<dbReference type="Pfam" id="PF00109">
    <property type="entry name" value="ketoacyl-synt"/>
    <property type="match status" value="1"/>
</dbReference>
<dbReference type="InterPro" id="IPR000794">
    <property type="entry name" value="Beta-ketoacyl_synthase"/>
</dbReference>
<name>A0AA37T2B5_9ALTE</name>
<organism evidence="6 7">
    <name type="scientific">Agaribacter marinus</name>
    <dbReference type="NCBI Taxonomy" id="1431249"/>
    <lineage>
        <taxon>Bacteria</taxon>
        <taxon>Pseudomonadati</taxon>
        <taxon>Pseudomonadota</taxon>
        <taxon>Gammaproteobacteria</taxon>
        <taxon>Alteromonadales</taxon>
        <taxon>Alteromonadaceae</taxon>
        <taxon>Agaribacter</taxon>
    </lineage>
</organism>
<evidence type="ECO:0000313" key="6">
    <source>
        <dbReference type="EMBL" id="GLR72629.1"/>
    </source>
</evidence>
<comment type="pathway">
    <text evidence="1">Lipid metabolism; fatty acid biosynthesis.</text>
</comment>
<evidence type="ECO:0000256" key="2">
    <source>
        <dbReference type="ARBA" id="ARBA00008467"/>
    </source>
</evidence>
<sequence>MASSGRVVITGMGALCNIGSNLDEVWNNALKSKSNVSEIPERWRLFNDFRCNIWAPLADIDYAKNGVTKSHLMKADLVTIHQYISVKEALLHAGFTFSQGDSKRAYKINELADTQRVGVYMGTAVGGVNTAFNNHSKLLLGKNKKILNTSLDETQKRMLNFEDWKTPRKLTPFAIPMLMSNAVSAFIGIQFSLNGPNHTTDLACAAGASAILNACQAIQSGAIDLALTGGSEYLNDDYGASFKGFDVSGTLTQHSGDMKAANRPFDNKRSGFLLSEGGAGALVLESYEHAVARKATIYAEIVGYGNTFDAYSMMQPDPSGAQGQVAIEQALTMAGIKPADINYINAHGTGTLSGDEAESNLIARLFGNKPSVVSTKALTGHSIGASGAIEAIVCTKTLYHSETHGMPNLADPINDLNYAIEPQKINAIYGLTQSFAFGGHNITLVLKRWDDS</sequence>
<comment type="similarity">
    <text evidence="2 4">Belongs to the thiolase-like superfamily. Beta-ketoacyl-ACP synthases family.</text>
</comment>
<dbReference type="EMBL" id="BSOT01000011">
    <property type="protein sequence ID" value="GLR72629.1"/>
    <property type="molecule type" value="Genomic_DNA"/>
</dbReference>
<dbReference type="InterPro" id="IPR014030">
    <property type="entry name" value="Ketoacyl_synth_N"/>
</dbReference>
<evidence type="ECO:0000256" key="3">
    <source>
        <dbReference type="ARBA" id="ARBA00022679"/>
    </source>
</evidence>
<gene>
    <name evidence="6" type="primary">fabF-1</name>
    <name evidence="6" type="ORF">GCM10007852_35370</name>
</gene>
<dbReference type="RefSeq" id="WP_284219040.1">
    <property type="nucleotide sequence ID" value="NZ_BSOT01000011.1"/>
</dbReference>